<dbReference type="InterPro" id="IPR011009">
    <property type="entry name" value="Kinase-like_dom_sf"/>
</dbReference>
<organism evidence="8 9">
    <name type="scientific">Luteolibacter arcticus</name>
    <dbReference type="NCBI Taxonomy" id="1581411"/>
    <lineage>
        <taxon>Bacteria</taxon>
        <taxon>Pseudomonadati</taxon>
        <taxon>Verrucomicrobiota</taxon>
        <taxon>Verrucomicrobiia</taxon>
        <taxon>Verrucomicrobiales</taxon>
        <taxon>Verrucomicrobiaceae</taxon>
        <taxon>Luteolibacter</taxon>
    </lineage>
</organism>
<feature type="transmembrane region" description="Helical" evidence="6">
    <location>
        <begin position="397"/>
        <end position="421"/>
    </location>
</feature>
<dbReference type="PROSITE" id="PS00107">
    <property type="entry name" value="PROTEIN_KINASE_ATP"/>
    <property type="match status" value="1"/>
</dbReference>
<dbReference type="PANTHER" id="PTHR43289:SF6">
    <property type="entry name" value="SERINE_THREONINE-PROTEIN KINASE NEKL-3"/>
    <property type="match status" value="1"/>
</dbReference>
<evidence type="ECO:0000259" key="7">
    <source>
        <dbReference type="PROSITE" id="PS50011"/>
    </source>
</evidence>
<evidence type="ECO:0000256" key="4">
    <source>
        <dbReference type="ARBA" id="ARBA00022840"/>
    </source>
</evidence>
<keyword evidence="6" id="KW-0812">Transmembrane</keyword>
<keyword evidence="6" id="KW-1133">Transmembrane helix</keyword>
<dbReference type="SUPFAM" id="SSF56112">
    <property type="entry name" value="Protein kinase-like (PK-like)"/>
    <property type="match status" value="1"/>
</dbReference>
<dbReference type="PANTHER" id="PTHR43289">
    <property type="entry name" value="MITOGEN-ACTIVATED PROTEIN KINASE KINASE KINASE 20-RELATED"/>
    <property type="match status" value="1"/>
</dbReference>
<dbReference type="Gene3D" id="3.30.200.20">
    <property type="entry name" value="Phosphorylase Kinase, domain 1"/>
    <property type="match status" value="1"/>
</dbReference>
<dbReference type="SMART" id="SM00220">
    <property type="entry name" value="S_TKc"/>
    <property type="match status" value="1"/>
</dbReference>
<dbReference type="Gene3D" id="1.10.510.10">
    <property type="entry name" value="Transferase(Phosphotransferase) domain 1"/>
    <property type="match status" value="1"/>
</dbReference>
<feature type="domain" description="Protein kinase" evidence="7">
    <location>
        <begin position="97"/>
        <end position="372"/>
    </location>
</feature>
<name>A0ABT3GH42_9BACT</name>
<dbReference type="PROSITE" id="PS50011">
    <property type="entry name" value="PROTEIN_KINASE_DOM"/>
    <property type="match status" value="1"/>
</dbReference>
<dbReference type="Pfam" id="PF00069">
    <property type="entry name" value="Pkinase"/>
    <property type="match status" value="1"/>
</dbReference>
<evidence type="ECO:0000313" key="9">
    <source>
        <dbReference type="Proteomes" id="UP001320876"/>
    </source>
</evidence>
<keyword evidence="8" id="KW-0723">Serine/threonine-protein kinase</keyword>
<dbReference type="CDD" id="cd14014">
    <property type="entry name" value="STKc_PknB_like"/>
    <property type="match status" value="1"/>
</dbReference>
<reference evidence="8 9" key="1">
    <citation type="submission" date="2022-10" db="EMBL/GenBank/DDBJ databases">
        <title>Luteolibacter arcticus strain CCTCC AB 2014275, whole genome shotgun sequencing project.</title>
        <authorList>
            <person name="Zhao G."/>
            <person name="Shen L."/>
        </authorList>
    </citation>
    <scope>NUCLEOTIDE SEQUENCE [LARGE SCALE GENOMIC DNA]</scope>
    <source>
        <strain evidence="8 9">CCTCC AB 2014275</strain>
    </source>
</reference>
<comment type="caution">
    <text evidence="8">The sequence shown here is derived from an EMBL/GenBank/DDBJ whole genome shotgun (WGS) entry which is preliminary data.</text>
</comment>
<evidence type="ECO:0000256" key="3">
    <source>
        <dbReference type="ARBA" id="ARBA00022777"/>
    </source>
</evidence>
<feature type="binding site" evidence="5">
    <location>
        <position position="127"/>
    </location>
    <ligand>
        <name>ATP</name>
        <dbReference type="ChEBI" id="CHEBI:30616"/>
    </ligand>
</feature>
<keyword evidence="9" id="KW-1185">Reference proteome</keyword>
<sequence>MDFSKSIERTLFEAAAGLAEPAERAAFLDRTCQGDPDLRGRLEKLLALEDRAEDFFDMPPVKIPAGMSRIAILEGEEGVTARQAAALADSGACIGRYKLVQRLGEGGWGVVYRAEQLEPVQREVALKVIRLGMDTENVIARFELERRALAMMDHPNIARVLDAGTTSTGRPFFVMELVDGEKITDFCQSGQLPIRERLDLLVQVCQAIQHAHQKGVIHRDIKPSNVLVRRHDGVPVPKVIDFGIAKATAGGGDGEATMTQRDQFLGTPAYMSPEQAAGGADIDTRSDVYSLGALLYELICHRPPFDAQRLKDAGPEETRRILREEEPVPPSVAHGEKRLRDLDWIVMKAMAKERQRRYDTANGLAMDVVRFVQDEPVTARPPSRGYQLAKLFRRNKVLFTGGGVAVLGLVAALAFSTRMFLLEKASREEQSRLRGIAETALANEEFRARVAQAAVMIGYGQLEGADKLLAEVPVELTPSSLEAADSFRRMAEWHLAAGRRDEAAKRYASFARAISSVDSSDTDNVSRNLLPAAAMLCFTGDDAGYARLRELILERFSNTTHPVVAEQMLKVCLLRPADESILRQLRPLVVIVSTAVDERGALAKNPHMAAWSYFSLALAEYRDGNDARATLWANRCLASPKENQARMASARLILAMIEQRAGRTGNAKVFLDMTTGPVTERIGTQVVSGNDKDTFWYDWINAAIFHREALDLVGK</sequence>
<dbReference type="PROSITE" id="PS00108">
    <property type="entry name" value="PROTEIN_KINASE_ST"/>
    <property type="match status" value="1"/>
</dbReference>
<evidence type="ECO:0000256" key="5">
    <source>
        <dbReference type="PROSITE-ProRule" id="PRU10141"/>
    </source>
</evidence>
<protein>
    <submittedName>
        <fullName evidence="8">Serine/threonine protein kinase</fullName>
    </submittedName>
</protein>
<dbReference type="InterPro" id="IPR008271">
    <property type="entry name" value="Ser/Thr_kinase_AS"/>
</dbReference>
<keyword evidence="6" id="KW-0472">Membrane</keyword>
<evidence type="ECO:0000256" key="1">
    <source>
        <dbReference type="ARBA" id="ARBA00022679"/>
    </source>
</evidence>
<keyword evidence="2 5" id="KW-0547">Nucleotide-binding</keyword>
<dbReference type="InterPro" id="IPR017441">
    <property type="entry name" value="Protein_kinase_ATP_BS"/>
</dbReference>
<dbReference type="GO" id="GO:0004674">
    <property type="term" value="F:protein serine/threonine kinase activity"/>
    <property type="evidence" value="ECO:0007669"/>
    <property type="project" value="UniProtKB-KW"/>
</dbReference>
<evidence type="ECO:0000256" key="2">
    <source>
        <dbReference type="ARBA" id="ARBA00022741"/>
    </source>
</evidence>
<accession>A0ABT3GH42</accession>
<gene>
    <name evidence="8" type="ORF">OKA05_10255</name>
</gene>
<keyword evidence="4 5" id="KW-0067">ATP-binding</keyword>
<keyword evidence="1" id="KW-0808">Transferase</keyword>
<dbReference type="EMBL" id="JAPDDT010000003">
    <property type="protein sequence ID" value="MCW1922934.1"/>
    <property type="molecule type" value="Genomic_DNA"/>
</dbReference>
<proteinExistence type="predicted"/>
<evidence type="ECO:0000313" key="8">
    <source>
        <dbReference type="EMBL" id="MCW1922934.1"/>
    </source>
</evidence>
<keyword evidence="3 8" id="KW-0418">Kinase</keyword>
<dbReference type="Proteomes" id="UP001320876">
    <property type="component" value="Unassembled WGS sequence"/>
</dbReference>
<dbReference type="RefSeq" id="WP_264487040.1">
    <property type="nucleotide sequence ID" value="NZ_JAPDDT010000003.1"/>
</dbReference>
<evidence type="ECO:0000256" key="6">
    <source>
        <dbReference type="SAM" id="Phobius"/>
    </source>
</evidence>
<dbReference type="InterPro" id="IPR000719">
    <property type="entry name" value="Prot_kinase_dom"/>
</dbReference>